<evidence type="ECO:0000256" key="2">
    <source>
        <dbReference type="ARBA" id="ARBA00007870"/>
    </source>
</evidence>
<dbReference type="GO" id="GO:0015940">
    <property type="term" value="P:pantothenate biosynthetic process"/>
    <property type="evidence" value="ECO:0007669"/>
    <property type="project" value="InterPro"/>
</dbReference>
<dbReference type="RefSeq" id="WP_116421106.1">
    <property type="nucleotide sequence ID" value="NZ_NMUE01000016.1"/>
</dbReference>
<dbReference type="FunFam" id="1.10.1040.10:FF:000017">
    <property type="entry name" value="2-dehydropantoate 2-reductase"/>
    <property type="match status" value="1"/>
</dbReference>
<feature type="domain" description="Ketopantoate reductase N-terminal" evidence="12">
    <location>
        <begin position="4"/>
        <end position="129"/>
    </location>
</feature>
<evidence type="ECO:0000256" key="4">
    <source>
        <dbReference type="ARBA" id="ARBA00019465"/>
    </source>
</evidence>
<dbReference type="Gene3D" id="1.10.1040.10">
    <property type="entry name" value="N-(1-d-carboxylethyl)-l-norvaline Dehydrogenase, domain 2"/>
    <property type="match status" value="1"/>
</dbReference>
<dbReference type="SUPFAM" id="SSF51735">
    <property type="entry name" value="NAD(P)-binding Rossmann-fold domains"/>
    <property type="match status" value="1"/>
</dbReference>
<dbReference type="Proteomes" id="UP000257123">
    <property type="component" value="Unassembled WGS sequence"/>
</dbReference>
<keyword evidence="5 11" id="KW-0521">NADP</keyword>
<dbReference type="PANTHER" id="PTHR43765:SF2">
    <property type="entry name" value="2-DEHYDROPANTOATE 2-REDUCTASE"/>
    <property type="match status" value="1"/>
</dbReference>
<evidence type="ECO:0000256" key="10">
    <source>
        <dbReference type="ARBA" id="ARBA00056765"/>
    </source>
</evidence>
<dbReference type="NCBIfam" id="TIGR00745">
    <property type="entry name" value="apbA_panE"/>
    <property type="match status" value="1"/>
</dbReference>
<dbReference type="GO" id="GO:0050661">
    <property type="term" value="F:NADP binding"/>
    <property type="evidence" value="ECO:0007669"/>
    <property type="project" value="TreeGrafter"/>
</dbReference>
<reference evidence="16 17" key="1">
    <citation type="submission" date="2017-07" db="EMBL/GenBank/DDBJ databases">
        <title>Draft genome sequence of aerobic hyperthermophilic archaea, Pyrobaculum aerophilum YKB31 and YKB32.</title>
        <authorList>
            <person name="Mochizuki T."/>
            <person name="Berliner A.J."/>
            <person name="Yoshida-Takashima Y."/>
            <person name="Takaki Y."/>
            <person name="Nunoura T."/>
            <person name="Takai K."/>
        </authorList>
    </citation>
    <scope>NUCLEOTIDE SEQUENCE [LARGE SCALE GENOMIC DNA]</scope>
    <source>
        <strain evidence="14 17">YKB31</strain>
        <strain evidence="15 16">YKB32</strain>
    </source>
</reference>
<evidence type="ECO:0000256" key="9">
    <source>
        <dbReference type="ARBA" id="ARBA00048196"/>
    </source>
</evidence>
<protein>
    <recommendedName>
        <fullName evidence="4 11">2-dehydropantoate 2-reductase</fullName>
        <ecNumber evidence="3 11">1.1.1.169</ecNumber>
    </recommendedName>
    <alternativeName>
        <fullName evidence="7 11">Ketopantoate reductase</fullName>
    </alternativeName>
</protein>
<evidence type="ECO:0000256" key="7">
    <source>
        <dbReference type="ARBA" id="ARBA00032024"/>
    </source>
</evidence>
<dbReference type="PANTHER" id="PTHR43765">
    <property type="entry name" value="2-DEHYDROPANTOATE 2-REDUCTASE-RELATED"/>
    <property type="match status" value="1"/>
</dbReference>
<dbReference type="OrthoDB" id="201845at2157"/>
<dbReference type="InterPro" id="IPR008927">
    <property type="entry name" value="6-PGluconate_DH-like_C_sf"/>
</dbReference>
<dbReference type="Pfam" id="PF02558">
    <property type="entry name" value="ApbA"/>
    <property type="match status" value="1"/>
</dbReference>
<keyword evidence="6 11" id="KW-0560">Oxidoreductase</keyword>
<dbReference type="Proteomes" id="UP000256877">
    <property type="component" value="Unassembled WGS sequence"/>
</dbReference>
<evidence type="ECO:0000256" key="11">
    <source>
        <dbReference type="RuleBase" id="RU362068"/>
    </source>
</evidence>
<gene>
    <name evidence="14" type="ORF">CGL51_06290</name>
    <name evidence="15" type="ORF">CGL52_06970</name>
</gene>
<comment type="similarity">
    <text evidence="2 11">Belongs to the ketopantoate reductase family.</text>
</comment>
<dbReference type="SUPFAM" id="SSF48179">
    <property type="entry name" value="6-phosphogluconate dehydrogenase C-terminal domain-like"/>
    <property type="match status" value="1"/>
</dbReference>
<dbReference type="EMBL" id="NMUF01000016">
    <property type="protein sequence ID" value="RFA98451.1"/>
    <property type="molecule type" value="Genomic_DNA"/>
</dbReference>
<dbReference type="InterPro" id="IPR013752">
    <property type="entry name" value="KPA_reductase"/>
</dbReference>
<dbReference type="InterPro" id="IPR050838">
    <property type="entry name" value="Ketopantoate_reductase"/>
</dbReference>
<dbReference type="AlphaFoldDB" id="A0A371QZ12"/>
<dbReference type="EMBL" id="NMUE01000016">
    <property type="protein sequence ID" value="RFA96022.1"/>
    <property type="molecule type" value="Genomic_DNA"/>
</dbReference>
<evidence type="ECO:0000313" key="17">
    <source>
        <dbReference type="Proteomes" id="UP000257123"/>
    </source>
</evidence>
<accession>A0A371QZ12</accession>
<comment type="pathway">
    <text evidence="1 11">Cofactor biosynthesis; coenzyme A biosynthesis.</text>
</comment>
<dbReference type="Pfam" id="PF08546">
    <property type="entry name" value="ApbA_C"/>
    <property type="match status" value="1"/>
</dbReference>
<evidence type="ECO:0000256" key="6">
    <source>
        <dbReference type="ARBA" id="ARBA00023002"/>
    </source>
</evidence>
<keyword evidence="11" id="KW-0173">Coenzyme A biosynthesis</keyword>
<sequence length="279" mass="29746">MLRVVGLGAVGSLFTYFLNRAGVVPEVVQRRRCGEFLFCVEGDCEKLKFREGGAADDVGYTIVAVKAYDSRSVVPHLKGVAVVAQNGIGGYEEIKEAYPNSVPAVVTYGVYREGCRAELRGVGEIYLPSVVSTLAELLERGGGRVRLVEDIEPYRWLKLAVNAAINAITALLQAPNGVIISSPYAQTLALEVVQEVLNVATALGVKMPRNPVEEALRVASATAKNLSSTARDVAACAKTEIDYINGAVVKYGEALGVATPVNKALFNLIKARESLCNSG</sequence>
<evidence type="ECO:0000256" key="8">
    <source>
        <dbReference type="ARBA" id="ARBA00047506"/>
    </source>
</evidence>
<name>A0A371QZ12_9CREN</name>
<evidence type="ECO:0000259" key="12">
    <source>
        <dbReference type="Pfam" id="PF02558"/>
    </source>
</evidence>
<comment type="function">
    <text evidence="11">Catalyzes the NADPH-dependent reduction of ketopantoate into pantoic acid.</text>
</comment>
<dbReference type="GO" id="GO:0005737">
    <property type="term" value="C:cytoplasm"/>
    <property type="evidence" value="ECO:0007669"/>
    <property type="project" value="TreeGrafter"/>
</dbReference>
<evidence type="ECO:0000259" key="13">
    <source>
        <dbReference type="Pfam" id="PF08546"/>
    </source>
</evidence>
<dbReference type="InterPro" id="IPR003710">
    <property type="entry name" value="ApbA"/>
</dbReference>
<proteinExistence type="inferred from homology"/>
<evidence type="ECO:0000313" key="15">
    <source>
        <dbReference type="EMBL" id="RFA98451.1"/>
    </source>
</evidence>
<feature type="domain" description="Ketopantoate reductase C-terminal" evidence="13">
    <location>
        <begin position="150"/>
        <end position="273"/>
    </location>
</feature>
<dbReference type="EC" id="1.1.1.169" evidence="3 11"/>
<evidence type="ECO:0000313" key="14">
    <source>
        <dbReference type="EMBL" id="RFA96022.1"/>
    </source>
</evidence>
<organism evidence="14 17">
    <name type="scientific">Pyrobaculum aerophilum</name>
    <dbReference type="NCBI Taxonomy" id="13773"/>
    <lineage>
        <taxon>Archaea</taxon>
        <taxon>Thermoproteota</taxon>
        <taxon>Thermoprotei</taxon>
        <taxon>Thermoproteales</taxon>
        <taxon>Thermoproteaceae</taxon>
        <taxon>Pyrobaculum</taxon>
    </lineage>
</organism>
<evidence type="ECO:0000256" key="5">
    <source>
        <dbReference type="ARBA" id="ARBA00022857"/>
    </source>
</evidence>
<comment type="function">
    <text evidence="10">Catalyzes the NAD(P)H-dependent reduction of ketopantoate into pantoic acid.</text>
</comment>
<dbReference type="GO" id="GO:0008677">
    <property type="term" value="F:2-dehydropantoate 2-reductase activity"/>
    <property type="evidence" value="ECO:0007669"/>
    <property type="project" value="UniProtKB-EC"/>
</dbReference>
<comment type="caution">
    <text evidence="14">The sequence shown here is derived from an EMBL/GenBank/DDBJ whole genome shotgun (WGS) entry which is preliminary data.</text>
</comment>
<dbReference type="InterPro" id="IPR013332">
    <property type="entry name" value="KPR_N"/>
</dbReference>
<dbReference type="Gene3D" id="3.40.50.720">
    <property type="entry name" value="NAD(P)-binding Rossmann-like Domain"/>
    <property type="match status" value="1"/>
</dbReference>
<dbReference type="UniPathway" id="UPA00241"/>
<dbReference type="InterPro" id="IPR036291">
    <property type="entry name" value="NAD(P)-bd_dom_sf"/>
</dbReference>
<comment type="catalytic activity">
    <reaction evidence="8">
        <text>(R)-pantoate + NADP(+) = 2-dehydropantoate + NADPH + H(+)</text>
        <dbReference type="Rhea" id="RHEA:16233"/>
        <dbReference type="ChEBI" id="CHEBI:11561"/>
        <dbReference type="ChEBI" id="CHEBI:15378"/>
        <dbReference type="ChEBI" id="CHEBI:15980"/>
        <dbReference type="ChEBI" id="CHEBI:57783"/>
        <dbReference type="ChEBI" id="CHEBI:58349"/>
        <dbReference type="EC" id="1.1.1.169"/>
    </reaction>
    <physiologicalReaction direction="right-to-left" evidence="8">
        <dbReference type="Rhea" id="RHEA:16235"/>
    </physiologicalReaction>
</comment>
<dbReference type="InterPro" id="IPR013328">
    <property type="entry name" value="6PGD_dom2"/>
</dbReference>
<evidence type="ECO:0000256" key="1">
    <source>
        <dbReference type="ARBA" id="ARBA00004724"/>
    </source>
</evidence>
<evidence type="ECO:0000313" key="16">
    <source>
        <dbReference type="Proteomes" id="UP000256877"/>
    </source>
</evidence>
<dbReference type="GO" id="GO:0015937">
    <property type="term" value="P:coenzyme A biosynthetic process"/>
    <property type="evidence" value="ECO:0007669"/>
    <property type="project" value="UniProtKB-UniPathway"/>
</dbReference>
<evidence type="ECO:0000256" key="3">
    <source>
        <dbReference type="ARBA" id="ARBA00013014"/>
    </source>
</evidence>
<comment type="catalytic activity">
    <reaction evidence="9">
        <text>(R)-pantoate + NAD(+) = 2-dehydropantoate + NADH + H(+)</text>
        <dbReference type="Rhea" id="RHEA:61292"/>
        <dbReference type="ChEBI" id="CHEBI:11561"/>
        <dbReference type="ChEBI" id="CHEBI:15378"/>
        <dbReference type="ChEBI" id="CHEBI:15980"/>
        <dbReference type="ChEBI" id="CHEBI:57540"/>
        <dbReference type="ChEBI" id="CHEBI:57945"/>
    </reaction>
    <physiologicalReaction direction="right-to-left" evidence="9">
        <dbReference type="Rhea" id="RHEA:61294"/>
    </physiologicalReaction>
</comment>